<keyword evidence="4" id="KW-1185">Reference proteome</keyword>
<evidence type="ECO:0000256" key="1">
    <source>
        <dbReference type="SAM" id="Coils"/>
    </source>
</evidence>
<organism evidence="3 4">
    <name type="scientific">Hymenobacter rubripertinctus</name>
    <dbReference type="NCBI Taxonomy" id="2029981"/>
    <lineage>
        <taxon>Bacteria</taxon>
        <taxon>Pseudomonadati</taxon>
        <taxon>Bacteroidota</taxon>
        <taxon>Cytophagia</taxon>
        <taxon>Cytophagales</taxon>
        <taxon>Hymenobacteraceae</taxon>
        <taxon>Hymenobacter</taxon>
    </lineage>
</organism>
<gene>
    <name evidence="3" type="ORF">D0T11_06335</name>
</gene>
<keyword evidence="1" id="KW-0175">Coiled coil</keyword>
<reference evidence="3 4" key="1">
    <citation type="submission" date="2019-01" db="EMBL/GenBank/DDBJ databases">
        <title>Hymenobacter humicola sp. nov., isolated from soils in Antarctica.</title>
        <authorList>
            <person name="Sedlacek I."/>
            <person name="Holochova P."/>
            <person name="Kralova S."/>
            <person name="Pantucek R."/>
            <person name="Stankova E."/>
            <person name="Vrbovska V."/>
            <person name="Kristofova L."/>
            <person name="Svec P."/>
            <person name="Busse H.-J."/>
        </authorList>
    </citation>
    <scope>NUCLEOTIDE SEQUENCE [LARGE SCALE GENOMIC DNA]</scope>
    <source>
        <strain evidence="3 4">CCM 8852</strain>
    </source>
</reference>
<dbReference type="Gene3D" id="3.40.50.300">
    <property type="entry name" value="P-loop containing nucleotide triphosphate hydrolases"/>
    <property type="match status" value="2"/>
</dbReference>
<feature type="coiled-coil region" evidence="1">
    <location>
        <begin position="206"/>
        <end position="302"/>
    </location>
</feature>
<dbReference type="InterPro" id="IPR027417">
    <property type="entry name" value="P-loop_NTPase"/>
</dbReference>
<dbReference type="SUPFAM" id="SSF52540">
    <property type="entry name" value="P-loop containing nucleoside triphosphate hydrolases"/>
    <property type="match status" value="1"/>
</dbReference>
<evidence type="ECO:0000313" key="3">
    <source>
        <dbReference type="EMBL" id="RIY11773.1"/>
    </source>
</evidence>
<dbReference type="PANTHER" id="PTHR32182:SF22">
    <property type="entry name" value="ATP-DEPENDENT ENDONUCLEASE, OLD FAMILY-RELATED"/>
    <property type="match status" value="1"/>
</dbReference>
<name>A0A418R2X5_9BACT</name>
<proteinExistence type="predicted"/>
<dbReference type="Pfam" id="PF13476">
    <property type="entry name" value="AAA_23"/>
    <property type="match status" value="1"/>
</dbReference>
<evidence type="ECO:0000259" key="2">
    <source>
        <dbReference type="Pfam" id="PF13476"/>
    </source>
</evidence>
<evidence type="ECO:0000313" key="4">
    <source>
        <dbReference type="Proteomes" id="UP000284250"/>
    </source>
</evidence>
<dbReference type="RefSeq" id="WP_119654943.1">
    <property type="nucleotide sequence ID" value="NZ_JBHUOI010000019.1"/>
</dbReference>
<sequence length="743" mass="83584">MRLLNITLCNFLCYYDNNKLEFSDGLNLVLGANGYGKSKLYDAIQWIFKDGITDDKPRAGGIPANTVRKTSDMRPEIRHTLANERALAEAEIGSKVLCEVCIEIESGHQDESYRFVRRLSVTKTGANDFKADSESLLEGYRKAVNHFKPVSNPVELLAQLIPGDIQRYVWFQGERGINSLIDTSSRDSLKQVVNQLSDVEKWDRFIEVAQAAYTTADNELKQALKTDTTRKQKTETLQHQQLDVQTKLTVVETKMDEAKQNRDGASEKLDGIISQLTSATKIQALEKERQHRERELGQVRARIDDLKLGFAKRLFTDNWLIMGAEDLVDEFEEKYDAYSSFALAREAKHQATLAQSEQEQTRLPKGIPDGVHVKDMLQKQHCLVCNRPALKGTSEYIAIESLLVQNEPKKTKLLPLPSIELDLREMYRHGIKMREKATRANDEIAAAYVEQKQLEAQKLLLQEELERIIGETETETVNSGVVANGTAGSVVLSIESAKRELERYSGLVERYSQESAALTETLKTVKEEFGKLTQGSDVDPKLLEKRKMLSDLRELTELTKKAQYKKLISHLEDTANQHYSSINKRTGAVYGQIRFVYEAGGYIPEIQDDAGTPMQNLNTSQVSSFKLAIIMAIVTANRNRGVAKNYPLITDAPTSDFDAVKTRGFLAEAAKAFGQSIVIIKDFLDEDPNEEGRYVVDSEKLALVKADVEAQGKKLKVYQLVIPPGQSNQNRKNLSVQITRLAV</sequence>
<dbReference type="GO" id="GO:0000731">
    <property type="term" value="P:DNA synthesis involved in DNA repair"/>
    <property type="evidence" value="ECO:0007669"/>
    <property type="project" value="TreeGrafter"/>
</dbReference>
<dbReference type="GO" id="GO:0006302">
    <property type="term" value="P:double-strand break repair"/>
    <property type="evidence" value="ECO:0007669"/>
    <property type="project" value="TreeGrafter"/>
</dbReference>
<dbReference type="Proteomes" id="UP000284250">
    <property type="component" value="Unassembled WGS sequence"/>
</dbReference>
<dbReference type="OrthoDB" id="9808768at2"/>
<comment type="caution">
    <text evidence="3">The sequence shown here is derived from an EMBL/GenBank/DDBJ whole genome shotgun (WGS) entry which is preliminary data.</text>
</comment>
<feature type="coiled-coil region" evidence="1">
    <location>
        <begin position="437"/>
        <end position="528"/>
    </location>
</feature>
<dbReference type="PANTHER" id="PTHR32182">
    <property type="entry name" value="DNA REPLICATION AND REPAIR PROTEIN RECF"/>
    <property type="match status" value="1"/>
</dbReference>
<accession>A0A418R2X5</accession>
<dbReference type="AlphaFoldDB" id="A0A418R2X5"/>
<dbReference type="InterPro" id="IPR038729">
    <property type="entry name" value="Rad50/SbcC_AAA"/>
</dbReference>
<dbReference type="EMBL" id="QYCN01000007">
    <property type="protein sequence ID" value="RIY11773.1"/>
    <property type="molecule type" value="Genomic_DNA"/>
</dbReference>
<protein>
    <recommendedName>
        <fullName evidence="2">Rad50/SbcC-type AAA domain-containing protein</fullName>
    </recommendedName>
</protein>
<feature type="domain" description="Rad50/SbcC-type AAA" evidence="2">
    <location>
        <begin position="6"/>
        <end position="257"/>
    </location>
</feature>